<dbReference type="InterPro" id="IPR018376">
    <property type="entry name" value="Enoyl-CoA_hyd/isom_CS"/>
</dbReference>
<evidence type="ECO:0000256" key="1">
    <source>
        <dbReference type="ARBA" id="ARBA00005254"/>
    </source>
</evidence>
<dbReference type="CDD" id="cd06558">
    <property type="entry name" value="crotonase-like"/>
    <property type="match status" value="1"/>
</dbReference>
<feature type="region of interest" description="Disordered" evidence="3">
    <location>
        <begin position="230"/>
        <end position="313"/>
    </location>
</feature>
<dbReference type="PANTHER" id="PTHR11941:SF127">
    <property type="entry name" value="ENOYL-COA HYDRATASE ECHA18 (ENOYL HYDRASE) (UNSATURATED ACYL-COA HYDRATASE) (CROTONASE)-RELATED"/>
    <property type="match status" value="1"/>
</dbReference>
<dbReference type="SUPFAM" id="SSF52096">
    <property type="entry name" value="ClpP/crotonase"/>
    <property type="match status" value="1"/>
</dbReference>
<keyword evidence="5" id="KW-1185">Reference proteome</keyword>
<comment type="similarity">
    <text evidence="1 2">Belongs to the enoyl-CoA hydratase/isomerase family.</text>
</comment>
<dbReference type="EMBL" id="LT607411">
    <property type="protein sequence ID" value="SCE74567.1"/>
    <property type="molecule type" value="Genomic_DNA"/>
</dbReference>
<dbReference type="InterPro" id="IPR001753">
    <property type="entry name" value="Enoyl-CoA_hydra/iso"/>
</dbReference>
<gene>
    <name evidence="4" type="ORF">GA0074695_0777</name>
</gene>
<evidence type="ECO:0000313" key="4">
    <source>
        <dbReference type="EMBL" id="SCE74567.1"/>
    </source>
</evidence>
<evidence type="ECO:0000256" key="3">
    <source>
        <dbReference type="SAM" id="MobiDB-lite"/>
    </source>
</evidence>
<evidence type="ECO:0000256" key="2">
    <source>
        <dbReference type="RuleBase" id="RU003707"/>
    </source>
</evidence>
<organism evidence="4 5">
    <name type="scientific">Micromonospora viridifaciens</name>
    <dbReference type="NCBI Taxonomy" id="1881"/>
    <lineage>
        <taxon>Bacteria</taxon>
        <taxon>Bacillati</taxon>
        <taxon>Actinomycetota</taxon>
        <taxon>Actinomycetes</taxon>
        <taxon>Micromonosporales</taxon>
        <taxon>Micromonosporaceae</taxon>
        <taxon>Micromonospora</taxon>
    </lineage>
</organism>
<dbReference type="InterPro" id="IPR029045">
    <property type="entry name" value="ClpP/crotonase-like_dom_sf"/>
</dbReference>
<evidence type="ECO:0000313" key="5">
    <source>
        <dbReference type="Proteomes" id="UP000198242"/>
    </source>
</evidence>
<feature type="compositionally biased region" description="Low complexity" evidence="3">
    <location>
        <begin position="238"/>
        <end position="255"/>
    </location>
</feature>
<reference evidence="5" key="1">
    <citation type="submission" date="2016-06" db="EMBL/GenBank/DDBJ databases">
        <authorList>
            <person name="Varghese N."/>
            <person name="Submissions Spin"/>
        </authorList>
    </citation>
    <scope>NUCLEOTIDE SEQUENCE [LARGE SCALE GENOMIC DNA]</scope>
    <source>
        <strain evidence="5">DSM 43909</strain>
    </source>
</reference>
<dbReference type="PANTHER" id="PTHR11941">
    <property type="entry name" value="ENOYL-COA HYDRATASE-RELATED"/>
    <property type="match status" value="1"/>
</dbReference>
<feature type="compositionally biased region" description="Basic residues" evidence="3">
    <location>
        <begin position="273"/>
        <end position="282"/>
    </location>
</feature>
<sequence>MSDVELTVTVTGPVATVVIRNPARRNAMTSAMWRQLPVLLDGIEADPAVYALVLTGAGGTFCAGADLGDLDDLLDAGDDSIAVAAEERLASFAKPTVAAIEGACVGGGCQLAVACDLRLAAADARFGVPPARLGLVYPAPTTRRLARLVGPSAAKHLLFTGELVDAERALRIGLVDEVLPAEALADRVSALTAAVAERSRLTVAAAKEIIDGRADDARVAWWHGQVRASGEAREGWRRPTSAGRRASAGRRPPAADQMFLAPRRGRTPDAAPRARRPARHRPASATQVGVTGSRRSGMSASAGVRSPLRWLHS</sequence>
<dbReference type="Gene3D" id="3.90.226.10">
    <property type="entry name" value="2-enoyl-CoA Hydratase, Chain A, domain 1"/>
    <property type="match status" value="1"/>
</dbReference>
<dbReference type="GO" id="GO:0003824">
    <property type="term" value="F:catalytic activity"/>
    <property type="evidence" value="ECO:0007669"/>
    <property type="project" value="InterPro"/>
</dbReference>
<dbReference type="Pfam" id="PF00378">
    <property type="entry name" value="ECH_1"/>
    <property type="match status" value="1"/>
</dbReference>
<proteinExistence type="inferred from homology"/>
<dbReference type="Proteomes" id="UP000198242">
    <property type="component" value="Chromosome I"/>
</dbReference>
<accession>A0A1C4USB6</accession>
<dbReference type="GO" id="GO:0006635">
    <property type="term" value="P:fatty acid beta-oxidation"/>
    <property type="evidence" value="ECO:0007669"/>
    <property type="project" value="TreeGrafter"/>
</dbReference>
<name>A0A1C4USB6_MICVI</name>
<feature type="compositionally biased region" description="Low complexity" evidence="3">
    <location>
        <begin position="292"/>
        <end position="306"/>
    </location>
</feature>
<dbReference type="AlphaFoldDB" id="A0A1C4USB6"/>
<dbReference type="PROSITE" id="PS00166">
    <property type="entry name" value="ENOYL_COA_HYDRATASE"/>
    <property type="match status" value="1"/>
</dbReference>
<protein>
    <submittedName>
        <fullName evidence="4">Enoyl-CoA hydratase/carnithine racemase</fullName>
    </submittedName>
</protein>